<protein>
    <recommendedName>
        <fullName evidence="1">ATP-dependent Clp protease adapter protein ClpS</fullName>
    </recommendedName>
</protein>
<dbReference type="GO" id="GO:0006508">
    <property type="term" value="P:proteolysis"/>
    <property type="evidence" value="ECO:0007669"/>
    <property type="project" value="UniProtKB-KW"/>
</dbReference>
<sequence>MSKKDREEETDCGCLALADKKTQLWRPRPWCVFLLNDDYTTMDFVVKVLRSVFGRSLEEAEAIMMKVHREGRGLAGVYPLDIAESLAAETMDKARAAGFPLRCEVKIQGGK</sequence>
<dbReference type="PANTHER" id="PTHR33473">
    <property type="entry name" value="ATP-DEPENDENT CLP PROTEASE ADAPTER PROTEIN CLPS1, CHLOROPLASTIC"/>
    <property type="match status" value="1"/>
</dbReference>
<dbReference type="Proteomes" id="UP001165481">
    <property type="component" value="Unassembled WGS sequence"/>
</dbReference>
<comment type="function">
    <text evidence="1">Involved in the modulation of the specificity of the ClpAP-mediated ATP-dependent protein degradation.</text>
</comment>
<dbReference type="SUPFAM" id="SSF54736">
    <property type="entry name" value="ClpS-like"/>
    <property type="match status" value="1"/>
</dbReference>
<dbReference type="Gene3D" id="3.30.1390.10">
    <property type="match status" value="1"/>
</dbReference>
<dbReference type="EMBL" id="JAKZJU020000001">
    <property type="protein sequence ID" value="MDL2058510.1"/>
    <property type="molecule type" value="Genomic_DNA"/>
</dbReference>
<evidence type="ECO:0000313" key="4">
    <source>
        <dbReference type="Proteomes" id="UP001165481"/>
    </source>
</evidence>
<dbReference type="Pfam" id="PF02617">
    <property type="entry name" value="ClpS"/>
    <property type="match status" value="1"/>
</dbReference>
<evidence type="ECO:0000313" key="3">
    <source>
        <dbReference type="EMBL" id="MDL2058510.1"/>
    </source>
</evidence>
<dbReference type="HAMAP" id="MF_00302">
    <property type="entry name" value="ClpS"/>
    <property type="match status" value="1"/>
</dbReference>
<proteinExistence type="inferred from homology"/>
<gene>
    <name evidence="1" type="primary">clpS</name>
    <name evidence="3" type="ORF">MUN46_000850</name>
</gene>
<feature type="domain" description="Adaptor protein ClpS core" evidence="2">
    <location>
        <begin position="26"/>
        <end position="104"/>
    </location>
</feature>
<dbReference type="InterPro" id="IPR022935">
    <property type="entry name" value="ClpS"/>
</dbReference>
<dbReference type="RefSeq" id="WP_243377167.1">
    <property type="nucleotide sequence ID" value="NZ_JAKZJU020000001.1"/>
</dbReference>
<organism evidence="3 4">
    <name type="scientific">Mesosutterella faecium</name>
    <dbReference type="NCBI Taxonomy" id="2925194"/>
    <lineage>
        <taxon>Bacteria</taxon>
        <taxon>Pseudomonadati</taxon>
        <taxon>Pseudomonadota</taxon>
        <taxon>Betaproteobacteria</taxon>
        <taxon>Burkholderiales</taxon>
        <taxon>Sutterellaceae</taxon>
        <taxon>Mesosutterella</taxon>
    </lineage>
</organism>
<evidence type="ECO:0000259" key="2">
    <source>
        <dbReference type="Pfam" id="PF02617"/>
    </source>
</evidence>
<keyword evidence="4" id="KW-1185">Reference proteome</keyword>
<comment type="caution">
    <text evidence="3">The sequence shown here is derived from an EMBL/GenBank/DDBJ whole genome shotgun (WGS) entry which is preliminary data.</text>
</comment>
<reference evidence="3" key="1">
    <citation type="submission" date="2023-03" db="EMBL/GenBank/DDBJ databases">
        <title>Mesosutterella sp. nov. isolated from porcine feces.</title>
        <authorList>
            <person name="Yu S."/>
        </authorList>
    </citation>
    <scope>NUCLEOTIDE SEQUENCE</scope>
    <source>
        <strain evidence="3">AGMB02718</strain>
    </source>
</reference>
<dbReference type="PANTHER" id="PTHR33473:SF19">
    <property type="entry name" value="ATP-DEPENDENT CLP PROTEASE ADAPTER PROTEIN CLPS"/>
    <property type="match status" value="1"/>
</dbReference>
<keyword evidence="3" id="KW-0378">Hydrolase</keyword>
<dbReference type="GO" id="GO:0008233">
    <property type="term" value="F:peptidase activity"/>
    <property type="evidence" value="ECO:0007669"/>
    <property type="project" value="UniProtKB-KW"/>
</dbReference>
<evidence type="ECO:0000256" key="1">
    <source>
        <dbReference type="HAMAP-Rule" id="MF_00302"/>
    </source>
</evidence>
<comment type="similarity">
    <text evidence="1">Belongs to the ClpS family.</text>
</comment>
<dbReference type="InterPro" id="IPR014719">
    <property type="entry name" value="Ribosomal_bL12_C/ClpS-like"/>
</dbReference>
<name>A0ABT7IJG8_9BURK</name>
<comment type="subunit">
    <text evidence="1">Binds to the N-terminal domain of the chaperone ClpA.</text>
</comment>
<keyword evidence="3" id="KW-0645">Protease</keyword>
<accession>A0ABT7IJG8</accession>
<dbReference type="InterPro" id="IPR003769">
    <property type="entry name" value="ClpS_core"/>
</dbReference>